<proteinExistence type="predicted"/>
<dbReference type="Gene3D" id="3.40.50.450">
    <property type="match status" value="1"/>
</dbReference>
<evidence type="ECO:0000313" key="1">
    <source>
        <dbReference type="EMBL" id="ODA08708.1"/>
    </source>
</evidence>
<keyword evidence="2" id="KW-1185">Reference proteome</keyword>
<reference evidence="2" key="1">
    <citation type="submission" date="2016-05" db="EMBL/GenBank/DDBJ databases">
        <title>Whole genome shotgun sequencing of cultured foodborne pathogen.</title>
        <authorList>
            <person name="Zheng J."/>
            <person name="Timme R."/>
            <person name="Allard M."/>
            <person name="Strain E."/>
            <person name="Luo Y."/>
            <person name="Brown E."/>
        </authorList>
    </citation>
    <scope>NUCLEOTIDE SEQUENCE [LARGE SCALE GENOMIC DNA]</scope>
    <source>
        <strain evidence="2">CFSAN034343</strain>
    </source>
</reference>
<sequence>MSQEIQELRTIQVGLVMPIAPIGECTAEHWLDIKGIITDAVSNIPGYQSETKIVSESDSIGVIHKRIVQGLYNSDIVICDVSCKNPNVMFELGMRLAFDKPTVIIKDDLTDYSFDTSAIEHLEYPRDLRFNKIVDFKNLLARKVKATYEDGLNDPTHSPFLKNFGEFTVATIEQTSISPDKLIIEMLNELQSDIALLKRERTRNTATKKYEGLEDVIELTRVGIANYFSANGIDSQEELNSKLNKKDLINFIRQFLNESFSGRVPNSAVPDIVDLLLHSYGYKKV</sequence>
<evidence type="ECO:0000313" key="2">
    <source>
        <dbReference type="Proteomes" id="UP000094974"/>
    </source>
</evidence>
<protein>
    <recommendedName>
        <fullName evidence="3">RNA helicase</fullName>
    </recommendedName>
</protein>
<evidence type="ECO:0008006" key="3">
    <source>
        <dbReference type="Google" id="ProtNLM"/>
    </source>
</evidence>
<dbReference type="Proteomes" id="UP000094974">
    <property type="component" value="Unassembled WGS sequence"/>
</dbReference>
<dbReference type="SUPFAM" id="SSF52309">
    <property type="entry name" value="N-(deoxy)ribosyltransferase-like"/>
    <property type="match status" value="1"/>
</dbReference>
<comment type="caution">
    <text evidence="1">The sequence shown here is derived from an EMBL/GenBank/DDBJ whole genome shotgun (WGS) entry which is preliminary data.</text>
</comment>
<dbReference type="RefSeq" id="WP_068940033.1">
    <property type="nucleotide sequence ID" value="NZ_LYND01000129.1"/>
</dbReference>
<accession>A0ABX2ZEJ2</accession>
<name>A0ABX2ZEJ2_PAEPO</name>
<dbReference type="EMBL" id="LYND01000129">
    <property type="protein sequence ID" value="ODA08708.1"/>
    <property type="molecule type" value="Genomic_DNA"/>
</dbReference>
<organism evidence="1 2">
    <name type="scientific">Paenibacillus polymyxa</name>
    <name type="common">Bacillus polymyxa</name>
    <dbReference type="NCBI Taxonomy" id="1406"/>
    <lineage>
        <taxon>Bacteria</taxon>
        <taxon>Bacillati</taxon>
        <taxon>Bacillota</taxon>
        <taxon>Bacilli</taxon>
        <taxon>Bacillales</taxon>
        <taxon>Paenibacillaceae</taxon>
        <taxon>Paenibacillus</taxon>
    </lineage>
</organism>
<gene>
    <name evidence="1" type="ORF">A7312_04710</name>
</gene>